<keyword evidence="2" id="KW-0963">Cytoplasm</keyword>
<dbReference type="PANTHER" id="PTHR46161">
    <property type="entry name" value="NUCLEOSIDE DIPHOSPHATE KINASE"/>
    <property type="match status" value="1"/>
</dbReference>
<feature type="domain" description="Nucleoside diphosphate kinase-like" evidence="8">
    <location>
        <begin position="66"/>
        <end position="206"/>
    </location>
</feature>
<dbReference type="GO" id="GO:0006183">
    <property type="term" value="P:GTP biosynthetic process"/>
    <property type="evidence" value="ECO:0007669"/>
    <property type="project" value="InterPro"/>
</dbReference>
<evidence type="ECO:0000256" key="3">
    <source>
        <dbReference type="ARBA" id="ARBA00022723"/>
    </source>
</evidence>
<dbReference type="Gene3D" id="1.20.890.10">
    <property type="entry name" value="cAMP-dependent protein kinase regulatory subunit, dimerization-anchoring domain"/>
    <property type="match status" value="1"/>
</dbReference>
<dbReference type="InterPro" id="IPR023005">
    <property type="entry name" value="Nucleoside_diP_kinase_AS"/>
</dbReference>
<dbReference type="PROSITE" id="PS51374">
    <property type="entry name" value="NDPK_LIKE"/>
    <property type="match status" value="1"/>
</dbReference>
<evidence type="ECO:0000313" key="9">
    <source>
        <dbReference type="EMBL" id="JAG32875.1"/>
    </source>
</evidence>
<dbReference type="SUPFAM" id="SSF54919">
    <property type="entry name" value="Nucleoside diphosphate kinase, NDK"/>
    <property type="match status" value="1"/>
</dbReference>
<evidence type="ECO:0000256" key="4">
    <source>
        <dbReference type="ARBA" id="ARBA00022842"/>
    </source>
</evidence>
<dbReference type="InterPro" id="IPR001564">
    <property type="entry name" value="Nucleoside_diP_kinase"/>
</dbReference>
<evidence type="ECO:0000256" key="5">
    <source>
        <dbReference type="ARBA" id="ARBA00023080"/>
    </source>
</evidence>
<dbReference type="Pfam" id="PF00334">
    <property type="entry name" value="NDK"/>
    <property type="match status" value="1"/>
</dbReference>
<dbReference type="InterPro" id="IPR007858">
    <property type="entry name" value="Dpy-30_motif"/>
</dbReference>
<keyword evidence="4" id="KW-0460">Magnesium</keyword>
<reference evidence="9" key="2">
    <citation type="submission" date="2014-07" db="EMBL/GenBank/DDBJ databases">
        <authorList>
            <person name="Hull J."/>
        </authorList>
    </citation>
    <scope>NUCLEOTIDE SEQUENCE</scope>
</reference>
<reference evidence="9" key="1">
    <citation type="journal article" date="2014" name="PLoS ONE">
        <title>Transcriptome-Based Identification of ABC Transporters in the Western Tarnished Plant Bug Lygus hesperus.</title>
        <authorList>
            <person name="Hull J.J."/>
            <person name="Chaney K."/>
            <person name="Geib S.M."/>
            <person name="Fabrick J.A."/>
            <person name="Brent C.S."/>
            <person name="Walsh D."/>
            <person name="Lavine L.C."/>
        </authorList>
    </citation>
    <scope>NUCLEOTIDE SEQUENCE</scope>
</reference>
<proteinExistence type="inferred from homology"/>
<evidence type="ECO:0000256" key="6">
    <source>
        <dbReference type="PROSITE-ProRule" id="PRU00706"/>
    </source>
</evidence>
<accession>A0A0A9YTH4</accession>
<dbReference type="GO" id="GO:1902176">
    <property type="term" value="P:negative regulation of oxidative stress-induced intrinsic apoptotic signaling pathway"/>
    <property type="evidence" value="ECO:0007669"/>
    <property type="project" value="TreeGrafter"/>
</dbReference>
<gene>
    <name evidence="9" type="ORF">CM83_99115</name>
</gene>
<keyword evidence="5" id="KW-0546">Nucleotide metabolism</keyword>
<dbReference type="CDD" id="cd22970">
    <property type="entry name" value="DD_NDKH5-like"/>
    <property type="match status" value="1"/>
</dbReference>
<evidence type="ECO:0000256" key="2">
    <source>
        <dbReference type="ARBA" id="ARBA00022490"/>
    </source>
</evidence>
<dbReference type="GO" id="GO:0006241">
    <property type="term" value="P:CTP biosynthetic process"/>
    <property type="evidence" value="ECO:0007669"/>
    <property type="project" value="InterPro"/>
</dbReference>
<dbReference type="SMART" id="SM00562">
    <property type="entry name" value="NDK"/>
    <property type="match status" value="1"/>
</dbReference>
<dbReference type="GO" id="GO:0006228">
    <property type="term" value="P:UTP biosynthetic process"/>
    <property type="evidence" value="ECO:0007669"/>
    <property type="project" value="InterPro"/>
</dbReference>
<dbReference type="GO" id="GO:0004550">
    <property type="term" value="F:nucleoside diphosphate kinase activity"/>
    <property type="evidence" value="ECO:0007669"/>
    <property type="project" value="InterPro"/>
</dbReference>
<keyword evidence="3" id="KW-0479">Metal-binding</keyword>
<protein>
    <recommendedName>
        <fullName evidence="8">Nucleoside diphosphate kinase-like domain-containing protein</fullName>
    </recommendedName>
</protein>
<dbReference type="PRINTS" id="PR01243">
    <property type="entry name" value="NUCDPKINASE"/>
</dbReference>
<sequence>MPRYQGVDVTGLEKMICEPKVHFHYDVPQEPSTDEEFDYEPVDFHHKGLLHMQGHDPEPFDAVKREEHTLCIIKPSAFRDASKIVQAILAEGFTILKRKIFQLFPEQVASFYEKHFGRTWFPKATLRLSNTPLIVMVLAKENAVEDLKALCGPTNVLMARKHHPFSLRAQYGQRGDLSQNALHASDSVENAKKEILFFFKHANPEPMVSVDDKLEFYLGSHYTVLLEGLTELCKEKPMNPALWFHNYLLANQKSEKPVLHLPSSSQHDPHAVGIKVPLEFRHSPMSPKASSEEGRPHCR</sequence>
<dbReference type="GO" id="GO:0046872">
    <property type="term" value="F:metal ion binding"/>
    <property type="evidence" value="ECO:0007669"/>
    <property type="project" value="UniProtKB-KW"/>
</dbReference>
<dbReference type="Gene3D" id="3.30.70.141">
    <property type="entry name" value="Nucleoside diphosphate kinase-like domain"/>
    <property type="match status" value="1"/>
</dbReference>
<name>A0A0A9YTH4_LYGHE</name>
<dbReference type="InterPro" id="IPR036850">
    <property type="entry name" value="NDK-like_dom_sf"/>
</dbReference>
<dbReference type="EMBL" id="GBHO01010729">
    <property type="protein sequence ID" value="JAG32875.1"/>
    <property type="molecule type" value="Transcribed_RNA"/>
</dbReference>
<feature type="non-terminal residue" evidence="9">
    <location>
        <position position="299"/>
    </location>
</feature>
<evidence type="ECO:0000256" key="1">
    <source>
        <dbReference type="ARBA" id="ARBA00008142"/>
    </source>
</evidence>
<comment type="similarity">
    <text evidence="1 6 7">Belongs to the NDK family.</text>
</comment>
<comment type="caution">
    <text evidence="6">Lacks conserved residue(s) required for the propagation of feature annotation.</text>
</comment>
<dbReference type="Pfam" id="PF05186">
    <property type="entry name" value="Dpy-30"/>
    <property type="match status" value="1"/>
</dbReference>
<dbReference type="AlphaFoldDB" id="A0A0A9YTH4"/>
<organism evidence="9">
    <name type="scientific">Lygus hesperus</name>
    <name type="common">Western plant bug</name>
    <dbReference type="NCBI Taxonomy" id="30085"/>
    <lineage>
        <taxon>Eukaryota</taxon>
        <taxon>Metazoa</taxon>
        <taxon>Ecdysozoa</taxon>
        <taxon>Arthropoda</taxon>
        <taxon>Hexapoda</taxon>
        <taxon>Insecta</taxon>
        <taxon>Pterygota</taxon>
        <taxon>Neoptera</taxon>
        <taxon>Paraneoptera</taxon>
        <taxon>Hemiptera</taxon>
        <taxon>Heteroptera</taxon>
        <taxon>Panheteroptera</taxon>
        <taxon>Cimicomorpha</taxon>
        <taxon>Miridae</taxon>
        <taxon>Mirini</taxon>
        <taxon>Lygus</taxon>
    </lineage>
</organism>
<evidence type="ECO:0000256" key="7">
    <source>
        <dbReference type="RuleBase" id="RU004011"/>
    </source>
</evidence>
<evidence type="ECO:0000259" key="8">
    <source>
        <dbReference type="SMART" id="SM00562"/>
    </source>
</evidence>
<dbReference type="GO" id="GO:0005929">
    <property type="term" value="C:cilium"/>
    <property type="evidence" value="ECO:0007669"/>
    <property type="project" value="TreeGrafter"/>
</dbReference>
<dbReference type="PROSITE" id="PS00469">
    <property type="entry name" value="NDPK"/>
    <property type="match status" value="1"/>
</dbReference>
<dbReference type="PANTHER" id="PTHR46161:SF1">
    <property type="entry name" value="NUCLEOSIDE DIPHOSPHATE KINASE HOMOLOG 5"/>
    <property type="match status" value="1"/>
</dbReference>
<dbReference type="GO" id="GO:0003341">
    <property type="term" value="P:cilium movement"/>
    <property type="evidence" value="ECO:0007669"/>
    <property type="project" value="TreeGrafter"/>
</dbReference>
<dbReference type="InterPro" id="IPR034907">
    <property type="entry name" value="NDK-like_dom"/>
</dbReference>